<geneLocation type="plasmid" evidence="1">
    <name>p528-3</name>
</geneLocation>
<gene>
    <name evidence="1" type="ORF">p528-3_00080</name>
</gene>
<keyword evidence="1" id="KW-0614">Plasmid</keyword>
<evidence type="ECO:0000313" key="1">
    <source>
        <dbReference type="EMBL" id="AVR63144.1"/>
    </source>
</evidence>
<reference evidence="1" key="1">
    <citation type="journal article" date="2018" name="Vet. Microbiol.">
        <title>Longitudinal study of Escherichia coli plasmid resistance to extended-spectrum cephalosporins in free-range broilers.</title>
        <authorList>
            <person name="Baron S."/>
            <person name="Le Devendec L."/>
            <person name="Touzain F."/>
            <person name="Jouy E."/>
            <person name="Lucas P."/>
            <person name="de Boisseson C."/>
            <person name="Larvor E."/>
            <person name="Kempf I."/>
        </authorList>
    </citation>
    <scope>NUCLEOTIDE SEQUENCE</scope>
    <source>
        <strain evidence="1">DH5alpha</strain>
        <plasmid evidence="1">p528-3</plasmid>
    </source>
</reference>
<proteinExistence type="predicted"/>
<accession>A0A2R4AET4</accession>
<organism evidence="1">
    <name type="scientific">Escherichia coli</name>
    <dbReference type="NCBI Taxonomy" id="562"/>
    <lineage>
        <taxon>Bacteria</taxon>
        <taxon>Pseudomonadati</taxon>
        <taxon>Pseudomonadota</taxon>
        <taxon>Gammaproteobacteria</taxon>
        <taxon>Enterobacterales</taxon>
        <taxon>Enterobacteriaceae</taxon>
        <taxon>Escherichia</taxon>
    </lineage>
</organism>
<dbReference type="EMBL" id="MG692690">
    <property type="protein sequence ID" value="AVR63144.1"/>
    <property type="molecule type" value="Genomic_DNA"/>
</dbReference>
<name>A0A2R4AET4_ECOLX</name>
<sequence>MPGYTGGCLRTNFEGFFKAIDDFSINTAWNDVLGNKTDSPVVIQVCISTNIGVESVFRVVVLVTVKIVFVVITNRYVVVKQVHTLIFWCDAKRPFLSGRFQFFGK</sequence>
<protein>
    <submittedName>
        <fullName evidence="1">Uncharacterized protein</fullName>
    </submittedName>
</protein>
<dbReference type="AlphaFoldDB" id="A0A2R4AET4"/>